<evidence type="ECO:0000313" key="2">
    <source>
        <dbReference type="EMBL" id="ADE15028.1"/>
    </source>
</evidence>
<dbReference type="EMBL" id="CP001798">
    <property type="protein sequence ID" value="ADE15028.1"/>
    <property type="molecule type" value="Genomic_DNA"/>
</dbReference>
<feature type="region of interest" description="Disordered" evidence="1">
    <location>
        <begin position="49"/>
        <end position="79"/>
    </location>
</feature>
<keyword evidence="3" id="KW-1185">Reference proteome</keyword>
<proteinExistence type="predicted"/>
<sequence length="79" mass="8111">MRASQGQLQKEVAAEVGVSPSVVSESLKAASAEAIANGIAALEATLTQFGPDKEISPEPVDKSNIGMKNKHSSKDSESG</sequence>
<evidence type="ECO:0000256" key="1">
    <source>
        <dbReference type="SAM" id="MobiDB-lite"/>
    </source>
</evidence>
<evidence type="ECO:0000313" key="3">
    <source>
        <dbReference type="Proteomes" id="UP000001844"/>
    </source>
</evidence>
<name>D5C3Q6_NITHN</name>
<protein>
    <submittedName>
        <fullName evidence="2">Uncharacterized protein</fullName>
    </submittedName>
</protein>
<reference evidence="3" key="1">
    <citation type="submission" date="2010-04" db="EMBL/GenBank/DDBJ databases">
        <title>Complete genome sequence of Nitrosococcus halophilus Nc4, a salt-adapted, aerobic obligate ammonia-oxidizing sulfur purple bacterium.</title>
        <authorList>
            <consortium name="US DOE Joint Genome Institute"/>
            <person name="Campbell M.A."/>
            <person name="Malfatti S.A."/>
            <person name="Chain P.S.G."/>
            <person name="Heidelberg J.F."/>
            <person name="Ward B.B."/>
            <person name="Klotz M.G."/>
        </authorList>
    </citation>
    <scope>NUCLEOTIDE SEQUENCE [LARGE SCALE GENOMIC DNA]</scope>
    <source>
        <strain evidence="3">Nc4</strain>
    </source>
</reference>
<feature type="compositionally biased region" description="Basic and acidic residues" evidence="1">
    <location>
        <begin position="51"/>
        <end position="61"/>
    </location>
</feature>
<organism evidence="2 3">
    <name type="scientific">Nitrosococcus halophilus (strain Nc4)</name>
    <dbReference type="NCBI Taxonomy" id="472759"/>
    <lineage>
        <taxon>Bacteria</taxon>
        <taxon>Pseudomonadati</taxon>
        <taxon>Pseudomonadota</taxon>
        <taxon>Gammaproteobacteria</taxon>
        <taxon>Chromatiales</taxon>
        <taxon>Chromatiaceae</taxon>
        <taxon>Nitrosococcus</taxon>
    </lineage>
</organism>
<dbReference type="AlphaFoldDB" id="D5C3Q6"/>
<accession>D5C3Q6</accession>
<gene>
    <name evidence="2" type="ordered locus">Nhal_1917</name>
</gene>
<dbReference type="KEGG" id="nhl:Nhal_1917"/>
<dbReference type="HOGENOM" id="CLU_2602428_0_0_6"/>
<dbReference type="RefSeq" id="WP_013032895.1">
    <property type="nucleotide sequence ID" value="NC_013960.1"/>
</dbReference>
<dbReference type="Proteomes" id="UP000001844">
    <property type="component" value="Chromosome"/>
</dbReference>